<accession>A0A6A5SVS8</accession>
<sequence>MLPMVSLRQGPMGSVFLLFGRLLGRPGFELCCGLSLVFCLCACLFTAAFTSYAIIVHANFT</sequence>
<evidence type="ECO:0000313" key="2">
    <source>
        <dbReference type="EMBL" id="KAF1944785.1"/>
    </source>
</evidence>
<gene>
    <name evidence="2" type="ORF">EJ02DRAFT_78588</name>
</gene>
<proteinExistence type="predicted"/>
<dbReference type="AlphaFoldDB" id="A0A6A5SVS8"/>
<evidence type="ECO:0000256" key="1">
    <source>
        <dbReference type="SAM" id="Phobius"/>
    </source>
</evidence>
<feature type="transmembrane region" description="Helical" evidence="1">
    <location>
        <begin position="34"/>
        <end position="55"/>
    </location>
</feature>
<evidence type="ECO:0000313" key="3">
    <source>
        <dbReference type="Proteomes" id="UP000800038"/>
    </source>
</evidence>
<keyword evidence="1" id="KW-0812">Transmembrane</keyword>
<keyword evidence="1" id="KW-1133">Transmembrane helix</keyword>
<dbReference type="Proteomes" id="UP000800038">
    <property type="component" value="Unassembled WGS sequence"/>
</dbReference>
<protein>
    <submittedName>
        <fullName evidence="2">Uncharacterized protein</fullName>
    </submittedName>
</protein>
<keyword evidence="3" id="KW-1185">Reference proteome</keyword>
<name>A0A6A5SVS8_9PLEO</name>
<reference evidence="2" key="1">
    <citation type="journal article" date="2020" name="Stud. Mycol.">
        <title>101 Dothideomycetes genomes: a test case for predicting lifestyles and emergence of pathogens.</title>
        <authorList>
            <person name="Haridas S."/>
            <person name="Albert R."/>
            <person name="Binder M."/>
            <person name="Bloem J."/>
            <person name="Labutti K."/>
            <person name="Salamov A."/>
            <person name="Andreopoulos B."/>
            <person name="Baker S."/>
            <person name="Barry K."/>
            <person name="Bills G."/>
            <person name="Bluhm B."/>
            <person name="Cannon C."/>
            <person name="Castanera R."/>
            <person name="Culley D."/>
            <person name="Daum C."/>
            <person name="Ezra D."/>
            <person name="Gonzalez J."/>
            <person name="Henrissat B."/>
            <person name="Kuo A."/>
            <person name="Liang C."/>
            <person name="Lipzen A."/>
            <person name="Lutzoni F."/>
            <person name="Magnuson J."/>
            <person name="Mondo S."/>
            <person name="Nolan M."/>
            <person name="Ohm R."/>
            <person name="Pangilinan J."/>
            <person name="Park H.-J."/>
            <person name="Ramirez L."/>
            <person name="Alfaro M."/>
            <person name="Sun H."/>
            <person name="Tritt A."/>
            <person name="Yoshinaga Y."/>
            <person name="Zwiers L.-H."/>
            <person name="Turgeon B."/>
            <person name="Goodwin S."/>
            <person name="Spatafora J."/>
            <person name="Crous P."/>
            <person name="Grigoriev I."/>
        </authorList>
    </citation>
    <scope>NUCLEOTIDE SEQUENCE</scope>
    <source>
        <strain evidence="2">CBS 161.51</strain>
    </source>
</reference>
<organism evidence="2 3">
    <name type="scientific">Clathrospora elynae</name>
    <dbReference type="NCBI Taxonomy" id="706981"/>
    <lineage>
        <taxon>Eukaryota</taxon>
        <taxon>Fungi</taxon>
        <taxon>Dikarya</taxon>
        <taxon>Ascomycota</taxon>
        <taxon>Pezizomycotina</taxon>
        <taxon>Dothideomycetes</taxon>
        <taxon>Pleosporomycetidae</taxon>
        <taxon>Pleosporales</taxon>
        <taxon>Diademaceae</taxon>
        <taxon>Clathrospora</taxon>
    </lineage>
</organism>
<keyword evidence="1" id="KW-0472">Membrane</keyword>
<dbReference type="EMBL" id="ML976014">
    <property type="protein sequence ID" value="KAF1944785.1"/>
    <property type="molecule type" value="Genomic_DNA"/>
</dbReference>